<dbReference type="KEGG" id="vg:4818246"/>
<reference evidence="1 2" key="1">
    <citation type="submission" date="2006-12" db="EMBL/GenBank/DDBJ databases">
        <title>Genomic analysis of Burkholderia ambifaria phage BcepF1, a member of the Bcep781- like phage supergroup.</title>
        <authorList>
            <person name="Summer E.J."/>
            <person name="Robinson S."/>
            <person name="Haines C."/>
            <person name="Adams B."/>
            <person name="Daggett M."/>
            <person name="Landua J."/>
            <person name="Swanson S."/>
            <person name="Vorndam W."/>
            <person name="Morrison W."/>
            <person name="Nail K."/>
            <person name="Gonzalez C."/>
            <person name="Young R."/>
        </authorList>
    </citation>
    <scope>NUCLEOTIDE SEQUENCE [LARGE SCALE GENOMIC DNA]</scope>
</reference>
<gene>
    <name evidence="1" type="ORF">BcepF1.023</name>
</gene>
<evidence type="ECO:0000313" key="2">
    <source>
        <dbReference type="Proteomes" id="UP000001793"/>
    </source>
</evidence>
<accession>A1YZS7</accession>
<name>A1YZS7_9CAUD</name>
<dbReference type="Proteomes" id="UP000001793">
    <property type="component" value="Segment"/>
</dbReference>
<evidence type="ECO:0000313" key="1">
    <source>
        <dbReference type="EMBL" id="ABL96754.1"/>
    </source>
</evidence>
<protein>
    <submittedName>
        <fullName evidence="1">Uncharacterized protein</fullName>
    </submittedName>
</protein>
<organism evidence="1 2">
    <name type="scientific">Burkholderia phage BcepF1</name>
    <dbReference type="NCBI Taxonomy" id="2886897"/>
    <lineage>
        <taxon>Viruses</taxon>
        <taxon>Duplodnaviria</taxon>
        <taxon>Heunggongvirae</taxon>
        <taxon>Uroviricota</taxon>
        <taxon>Caudoviricetes</taxon>
        <taxon>Lindbergviridae</taxon>
        <taxon>Bcepfunavirus</taxon>
        <taxon>Bcepfunavirus bcepF1</taxon>
    </lineage>
</organism>
<proteinExistence type="predicted"/>
<keyword evidence="2" id="KW-1185">Reference proteome</keyword>
<dbReference type="GeneID" id="4818246"/>
<dbReference type="RefSeq" id="YP_001039707.1">
    <property type="nucleotide sequence ID" value="NC_009015.1"/>
</dbReference>
<sequence>MSVTARIRVEVEVTVGTWGQKNTVADMVEVAKQEGTQKLSNMIYKGGGKIVGEPKVILVVGTED</sequence>
<dbReference type="EMBL" id="EF153632">
    <property type="protein sequence ID" value="ABL96754.1"/>
    <property type="molecule type" value="Genomic_DNA"/>
</dbReference>